<dbReference type="RefSeq" id="XP_025474356.1">
    <property type="nucleotide sequence ID" value="XM_025618956.1"/>
</dbReference>
<dbReference type="AlphaFoldDB" id="A0A318YKY9"/>
<evidence type="ECO:0000313" key="1">
    <source>
        <dbReference type="EMBL" id="PYH28878.1"/>
    </source>
</evidence>
<accession>A0A318YKY9</accession>
<name>A0A318YKY9_ASPNB</name>
<dbReference type="Proteomes" id="UP000247647">
    <property type="component" value="Unassembled WGS sequence"/>
</dbReference>
<dbReference type="EMBL" id="KZ821501">
    <property type="protein sequence ID" value="PYH28878.1"/>
    <property type="molecule type" value="Genomic_DNA"/>
</dbReference>
<sequence length="193" mass="21712">MATQYTFTIPLHETGNEDSAYRMTNLPNQEQRHYLIHRTYHRSDRIVKGRLQHVIHGSFHPDDHVSNATLIVAKFEFLGQTLDRRFKHARIKWDFAYADMDDDDDDDDDEDGDGDTPEVKKVSLDGQYIMNESVVSLSKEVRGDAGVQGGGVVTANIGTGWTRSQSAELKDHISIFGTSLFTNRLCGEPNGAQ</sequence>
<evidence type="ECO:0000313" key="2">
    <source>
        <dbReference type="Proteomes" id="UP000247647"/>
    </source>
</evidence>
<proteinExistence type="predicted"/>
<keyword evidence="2" id="KW-1185">Reference proteome</keyword>
<gene>
    <name evidence="1" type="ORF">BO87DRAFT_291744</name>
</gene>
<feature type="non-terminal residue" evidence="1">
    <location>
        <position position="193"/>
    </location>
</feature>
<organism evidence="1 2">
    <name type="scientific">Aspergillus neoniger (strain CBS 115656)</name>
    <dbReference type="NCBI Taxonomy" id="1448310"/>
    <lineage>
        <taxon>Eukaryota</taxon>
        <taxon>Fungi</taxon>
        <taxon>Dikarya</taxon>
        <taxon>Ascomycota</taxon>
        <taxon>Pezizomycotina</taxon>
        <taxon>Eurotiomycetes</taxon>
        <taxon>Eurotiomycetidae</taxon>
        <taxon>Eurotiales</taxon>
        <taxon>Aspergillaceae</taxon>
        <taxon>Aspergillus</taxon>
        <taxon>Aspergillus subgen. Circumdati</taxon>
    </lineage>
</organism>
<dbReference type="GeneID" id="37121412"/>
<dbReference type="OrthoDB" id="3796612at2759"/>
<protein>
    <submittedName>
        <fullName evidence="1">Uncharacterized protein</fullName>
    </submittedName>
</protein>
<reference evidence="1" key="1">
    <citation type="submission" date="2016-12" db="EMBL/GenBank/DDBJ databases">
        <title>The genomes of Aspergillus section Nigri reveals drivers in fungal speciation.</title>
        <authorList>
            <consortium name="DOE Joint Genome Institute"/>
            <person name="Vesth T.C."/>
            <person name="Nybo J."/>
            <person name="Theobald S."/>
            <person name="Brandl J."/>
            <person name="Frisvad J.C."/>
            <person name="Nielsen K.F."/>
            <person name="Lyhne E.K."/>
            <person name="Kogle M.E."/>
            <person name="Kuo A."/>
            <person name="Riley R."/>
            <person name="Clum A."/>
            <person name="Nolan M."/>
            <person name="Lipzen A."/>
            <person name="Salamov A."/>
            <person name="Henrissat B."/>
            <person name="Wiebenga A."/>
            <person name="De Vries R.P."/>
            <person name="Grigoriev I.V."/>
            <person name="Mortensen U.H."/>
            <person name="Andersen M.R."/>
            <person name="Baker S.E."/>
        </authorList>
    </citation>
    <scope>NUCLEOTIDE SEQUENCE [LARGE SCALE GENOMIC DNA]</scope>
    <source>
        <strain evidence="1">CBS 115656</strain>
    </source>
</reference>